<dbReference type="PANTHER" id="PTHR43625:SF5">
    <property type="entry name" value="PYRIDOXAL REDUCTASE, CHLOROPLASTIC"/>
    <property type="match status" value="1"/>
</dbReference>
<dbReference type="InterPro" id="IPR018170">
    <property type="entry name" value="Aldo/ket_reductase_CS"/>
</dbReference>
<dbReference type="InterPro" id="IPR023210">
    <property type="entry name" value="NADP_OxRdtase_dom"/>
</dbReference>
<dbReference type="InterPro" id="IPR036812">
    <property type="entry name" value="NAD(P)_OxRdtase_dom_sf"/>
</dbReference>
<keyword evidence="2" id="KW-0732">Signal</keyword>
<dbReference type="PROSITE" id="PS00062">
    <property type="entry name" value="ALDOKETO_REDUCTASE_2"/>
    <property type="match status" value="1"/>
</dbReference>
<dbReference type="InterPro" id="IPR050791">
    <property type="entry name" value="Aldo-Keto_reductase"/>
</dbReference>
<dbReference type="SUPFAM" id="SSF51430">
    <property type="entry name" value="NAD(P)-linked oxidoreductase"/>
    <property type="match status" value="1"/>
</dbReference>
<dbReference type="GO" id="GO:0005737">
    <property type="term" value="C:cytoplasm"/>
    <property type="evidence" value="ECO:0007669"/>
    <property type="project" value="TreeGrafter"/>
</dbReference>
<dbReference type="EMBL" id="HBKQ01046893">
    <property type="protein sequence ID" value="CAE2271650.1"/>
    <property type="molecule type" value="Transcribed_RNA"/>
</dbReference>
<name>A0A7S4JRV3_9STRA</name>
<reference evidence="4" key="1">
    <citation type="submission" date="2021-01" db="EMBL/GenBank/DDBJ databases">
        <authorList>
            <person name="Corre E."/>
            <person name="Pelletier E."/>
            <person name="Niang G."/>
            <person name="Scheremetjew M."/>
            <person name="Finn R."/>
            <person name="Kale V."/>
            <person name="Holt S."/>
            <person name="Cochrane G."/>
            <person name="Meng A."/>
            <person name="Brown T."/>
            <person name="Cohen L."/>
        </authorList>
    </citation>
    <scope>NUCLEOTIDE SEQUENCE</scope>
    <source>
        <strain evidence="4">Isolate 1302-5</strain>
    </source>
</reference>
<accession>A0A7S4JRV3</accession>
<dbReference type="AlphaFoldDB" id="A0A7S4JRV3"/>
<feature type="chain" id="PRO_5030521392" description="NADP-dependent oxidoreductase domain-containing protein" evidence="2">
    <location>
        <begin position="16"/>
        <end position="362"/>
    </location>
</feature>
<feature type="signal peptide" evidence="2">
    <location>
        <begin position="1"/>
        <end position="15"/>
    </location>
</feature>
<dbReference type="CDD" id="cd19093">
    <property type="entry name" value="AKR_AtPLR-like"/>
    <property type="match status" value="1"/>
</dbReference>
<organism evidence="4">
    <name type="scientific">Odontella aurita</name>
    <dbReference type="NCBI Taxonomy" id="265563"/>
    <lineage>
        <taxon>Eukaryota</taxon>
        <taxon>Sar</taxon>
        <taxon>Stramenopiles</taxon>
        <taxon>Ochrophyta</taxon>
        <taxon>Bacillariophyta</taxon>
        <taxon>Mediophyceae</taxon>
        <taxon>Biddulphiophycidae</taxon>
        <taxon>Eupodiscales</taxon>
        <taxon>Odontellaceae</taxon>
        <taxon>Odontella</taxon>
    </lineage>
</organism>
<sequence length="362" mass="39251">MKFTTSIFLLRLVACDGLQSLWPWSQKLTSGRSLASPLVDRVDLGTLSVSPMGLGTLNLPLDKEEDAGTTEVLKTASTMGVNLFDTAEAYGFGKSETLTATSCRSAGLKLGTDDDDAVVATKFAPVPWRPDGSSVVEACKASAARLGLETVPLYQIHWPDVIQPFKAFGQENRKDELYWDGLAECYLSGLAENVGVSNYGSETLLRAHEALSKRGVPLVSNQINLSLLRYRSSEATVRTCEDLGVKVLAYFPLANGLLAGKYDEKPPSFPKSVTMKKYMDDTSPLLFILRRIAQERGKTVAQVSINWVMMKGAIPIPGARSATMARENFGSMGWALTDDEVLELEAAAANVMEFSSGGFELV</sequence>
<keyword evidence="1" id="KW-0560">Oxidoreductase</keyword>
<dbReference type="InterPro" id="IPR020471">
    <property type="entry name" value="AKR"/>
</dbReference>
<protein>
    <recommendedName>
        <fullName evidence="3">NADP-dependent oxidoreductase domain-containing protein</fullName>
    </recommendedName>
</protein>
<dbReference type="GO" id="GO:0016491">
    <property type="term" value="F:oxidoreductase activity"/>
    <property type="evidence" value="ECO:0007669"/>
    <property type="project" value="UniProtKB-KW"/>
</dbReference>
<evidence type="ECO:0000256" key="1">
    <source>
        <dbReference type="ARBA" id="ARBA00023002"/>
    </source>
</evidence>
<dbReference type="Pfam" id="PF00248">
    <property type="entry name" value="Aldo_ket_red"/>
    <property type="match status" value="1"/>
</dbReference>
<evidence type="ECO:0000313" key="4">
    <source>
        <dbReference type="EMBL" id="CAE2271650.1"/>
    </source>
</evidence>
<gene>
    <name evidence="4" type="ORF">OAUR00152_LOCUS32374</name>
</gene>
<feature type="domain" description="NADP-dependent oxidoreductase" evidence="3">
    <location>
        <begin position="52"/>
        <end position="347"/>
    </location>
</feature>
<dbReference type="PRINTS" id="PR00069">
    <property type="entry name" value="ALDKETRDTASE"/>
</dbReference>
<evidence type="ECO:0000256" key="2">
    <source>
        <dbReference type="SAM" id="SignalP"/>
    </source>
</evidence>
<proteinExistence type="predicted"/>
<dbReference type="PANTHER" id="PTHR43625">
    <property type="entry name" value="AFLATOXIN B1 ALDEHYDE REDUCTASE"/>
    <property type="match status" value="1"/>
</dbReference>
<dbReference type="Gene3D" id="3.20.20.100">
    <property type="entry name" value="NADP-dependent oxidoreductase domain"/>
    <property type="match status" value="1"/>
</dbReference>
<evidence type="ECO:0000259" key="3">
    <source>
        <dbReference type="Pfam" id="PF00248"/>
    </source>
</evidence>